<evidence type="ECO:0000256" key="1">
    <source>
        <dbReference type="ARBA" id="ARBA00007409"/>
    </source>
</evidence>
<feature type="region of interest" description="Disordered" evidence="3">
    <location>
        <begin position="22"/>
        <end position="51"/>
    </location>
</feature>
<organism evidence="6 7">
    <name type="scientific">Cladophialophora immunda</name>
    <dbReference type="NCBI Taxonomy" id="569365"/>
    <lineage>
        <taxon>Eukaryota</taxon>
        <taxon>Fungi</taxon>
        <taxon>Dikarya</taxon>
        <taxon>Ascomycota</taxon>
        <taxon>Pezizomycotina</taxon>
        <taxon>Eurotiomycetes</taxon>
        <taxon>Chaetothyriomycetidae</taxon>
        <taxon>Chaetothyriales</taxon>
        <taxon>Herpotrichiellaceae</taxon>
        <taxon>Cladophialophora</taxon>
    </lineage>
</organism>
<dbReference type="SFLD" id="SFLDG00358">
    <property type="entry name" value="Main_(cytGST)"/>
    <property type="match status" value="1"/>
</dbReference>
<gene>
    <name evidence="6" type="ORF">PV07_08566</name>
</gene>
<dbReference type="Gene3D" id="3.40.30.10">
    <property type="entry name" value="Glutaredoxin"/>
    <property type="match status" value="1"/>
</dbReference>
<accession>A0A0D2C291</accession>
<dbReference type="GeneID" id="27347760"/>
<evidence type="ECO:0008006" key="8">
    <source>
        <dbReference type="Google" id="ProtNLM"/>
    </source>
</evidence>
<dbReference type="InterPro" id="IPR004045">
    <property type="entry name" value="Glutathione_S-Trfase_N"/>
</dbReference>
<comment type="similarity">
    <text evidence="1 2">Belongs to the GST superfamily.</text>
</comment>
<dbReference type="Pfam" id="PF00043">
    <property type="entry name" value="GST_C"/>
    <property type="match status" value="1"/>
</dbReference>
<dbReference type="InterPro" id="IPR010987">
    <property type="entry name" value="Glutathione-S-Trfase_C-like"/>
</dbReference>
<reference evidence="6 7" key="1">
    <citation type="submission" date="2015-01" db="EMBL/GenBank/DDBJ databases">
        <title>The Genome Sequence of Cladophialophora immunda CBS83496.</title>
        <authorList>
            <consortium name="The Broad Institute Genomics Platform"/>
            <person name="Cuomo C."/>
            <person name="de Hoog S."/>
            <person name="Gorbushina A."/>
            <person name="Stielow B."/>
            <person name="Teixiera M."/>
            <person name="Abouelleil A."/>
            <person name="Chapman S.B."/>
            <person name="Priest M."/>
            <person name="Young S.K."/>
            <person name="Wortman J."/>
            <person name="Nusbaum C."/>
            <person name="Birren B."/>
        </authorList>
    </citation>
    <scope>NUCLEOTIDE SEQUENCE [LARGE SCALE GENOMIC DNA]</scope>
    <source>
        <strain evidence="6 7">CBS 83496</strain>
    </source>
</reference>
<dbReference type="RefSeq" id="XP_016245599.1">
    <property type="nucleotide sequence ID" value="XM_016395743.1"/>
</dbReference>
<dbReference type="SUPFAM" id="SSF52833">
    <property type="entry name" value="Thioredoxin-like"/>
    <property type="match status" value="1"/>
</dbReference>
<dbReference type="PANTHER" id="PTHR44051">
    <property type="entry name" value="GLUTATHIONE S-TRANSFERASE-RELATED"/>
    <property type="match status" value="1"/>
</dbReference>
<dbReference type="PROSITE" id="PS50405">
    <property type="entry name" value="GST_CTER"/>
    <property type="match status" value="1"/>
</dbReference>
<evidence type="ECO:0000256" key="2">
    <source>
        <dbReference type="RuleBase" id="RU003494"/>
    </source>
</evidence>
<evidence type="ECO:0000256" key="3">
    <source>
        <dbReference type="SAM" id="MobiDB-lite"/>
    </source>
</evidence>
<keyword evidence="7" id="KW-1185">Reference proteome</keyword>
<protein>
    <recommendedName>
        <fullName evidence="8">Glutathione S-transferase</fullName>
    </recommendedName>
</protein>
<feature type="domain" description="GST N-terminal" evidence="4">
    <location>
        <begin position="49"/>
        <end position="135"/>
    </location>
</feature>
<dbReference type="CDD" id="cd03048">
    <property type="entry name" value="GST_N_Ure2p_like"/>
    <property type="match status" value="1"/>
</dbReference>
<dbReference type="EMBL" id="KN847044">
    <property type="protein sequence ID" value="KIW25383.1"/>
    <property type="molecule type" value="Genomic_DNA"/>
</dbReference>
<dbReference type="Pfam" id="PF02798">
    <property type="entry name" value="GST_N"/>
    <property type="match status" value="1"/>
</dbReference>
<dbReference type="STRING" id="569365.A0A0D2C291"/>
<dbReference type="InterPro" id="IPR004046">
    <property type="entry name" value="GST_C"/>
</dbReference>
<proteinExistence type="inferred from homology"/>
<sequence length="297" mass="33528">MTHRLLQQAQQITAATTTIFTSTSTSTPANNTPTTATADTTTTMSTPSRPNITLYTDSTPNGIKISIALEELGLPYRVEHIDISTNRQKEPWFLEINPNGRIPALTDTFRDGERIRLFEAGGILQYLADEYDAQDHRISFPRGTREYYEMVNWTFFQNAGLGPMQGQANHFVRYAPEKIEYGMKRYVNETRRLYGVLDKHLQASKSGFIVGDHISVADITTIGWVIWAGWAGVDIDEFPALKQWEEMMTARPAVKQGCDVPKPLTIKERLKDKAGMEAYAKKSSQWIVQGMQDDAKK</sequence>
<dbReference type="SFLD" id="SFLDS00019">
    <property type="entry name" value="Glutathione_Transferase_(cytos"/>
    <property type="match status" value="1"/>
</dbReference>
<feature type="domain" description="GST C-terminal" evidence="5">
    <location>
        <begin position="143"/>
        <end position="274"/>
    </location>
</feature>
<dbReference type="FunFam" id="3.40.30.10:FF:000172">
    <property type="entry name" value="Glutathione S-transferase GstA"/>
    <property type="match status" value="1"/>
</dbReference>
<dbReference type="VEuPathDB" id="FungiDB:PV07_08566"/>
<dbReference type="Proteomes" id="UP000054466">
    <property type="component" value="Unassembled WGS sequence"/>
</dbReference>
<name>A0A0D2C291_9EURO</name>
<dbReference type="OrthoDB" id="422574at2759"/>
<dbReference type="PROSITE" id="PS50404">
    <property type="entry name" value="GST_NTER"/>
    <property type="match status" value="1"/>
</dbReference>
<dbReference type="Gene3D" id="1.20.1050.10">
    <property type="match status" value="1"/>
</dbReference>
<dbReference type="PANTHER" id="PTHR44051:SF8">
    <property type="entry name" value="GLUTATHIONE S-TRANSFERASE GSTA"/>
    <property type="match status" value="1"/>
</dbReference>
<dbReference type="HOGENOM" id="CLU_011226_14_0_1"/>
<dbReference type="InterPro" id="IPR036282">
    <property type="entry name" value="Glutathione-S-Trfase_C_sf"/>
</dbReference>
<dbReference type="SFLD" id="SFLDG01151">
    <property type="entry name" value="Main.2:_Nu-like"/>
    <property type="match status" value="1"/>
</dbReference>
<dbReference type="InterPro" id="IPR036249">
    <property type="entry name" value="Thioredoxin-like_sf"/>
</dbReference>
<dbReference type="AlphaFoldDB" id="A0A0D2C291"/>
<evidence type="ECO:0000313" key="7">
    <source>
        <dbReference type="Proteomes" id="UP000054466"/>
    </source>
</evidence>
<evidence type="ECO:0000259" key="5">
    <source>
        <dbReference type="PROSITE" id="PS50405"/>
    </source>
</evidence>
<dbReference type="InterPro" id="IPR040079">
    <property type="entry name" value="Glutathione_S-Trfase"/>
</dbReference>
<evidence type="ECO:0000259" key="4">
    <source>
        <dbReference type="PROSITE" id="PS50404"/>
    </source>
</evidence>
<dbReference type="SUPFAM" id="SSF47616">
    <property type="entry name" value="GST C-terminal domain-like"/>
    <property type="match status" value="1"/>
</dbReference>
<feature type="compositionally biased region" description="Low complexity" evidence="3">
    <location>
        <begin position="22"/>
        <end position="48"/>
    </location>
</feature>
<evidence type="ECO:0000313" key="6">
    <source>
        <dbReference type="EMBL" id="KIW25383.1"/>
    </source>
</evidence>